<feature type="transmembrane region" description="Helical" evidence="3">
    <location>
        <begin position="276"/>
        <end position="297"/>
    </location>
</feature>
<dbReference type="EMBL" id="CM004401">
    <property type="protein sequence ID" value="OAY27815.1"/>
    <property type="molecule type" value="Genomic_DNA"/>
</dbReference>
<keyword evidence="3" id="KW-1133">Transmembrane helix</keyword>
<dbReference type="GO" id="GO:0043495">
    <property type="term" value="F:protein-membrane adaptor activity"/>
    <property type="evidence" value="ECO:0000318"/>
    <property type="project" value="GO_Central"/>
</dbReference>
<proteinExistence type="inferred from homology"/>
<dbReference type="STRING" id="3983.A0A2C9UDY0"/>
<dbReference type="Proteomes" id="UP000091857">
    <property type="component" value="Chromosome 15"/>
</dbReference>
<dbReference type="SUPFAM" id="SSF49354">
    <property type="entry name" value="PapD-like"/>
    <property type="match status" value="1"/>
</dbReference>
<dbReference type="PROSITE" id="PS50202">
    <property type="entry name" value="MSP"/>
    <property type="match status" value="1"/>
</dbReference>
<dbReference type="Pfam" id="PF00635">
    <property type="entry name" value="Motile_Sperm"/>
    <property type="match status" value="1"/>
</dbReference>
<sequence length="299" mass="33841">MNYQVMTSELLEIQPRELKFTFELKKQSSCSVQLGNRSDQYVAFKVKTTSPKKYCVRPNIGIIRPKATCEFTVTMQAQKVAPPDLQCKDKFLIQSTVVPFGTTDEDITSGMFSKESGKYIDEKKLRVVLISPPHSPVLLPNNGELKKDSSYDAPLHKNIAQNGIENIPPPQRLAEDVADFQPAKDMEELKAAKDAEARHVDNAMNFESAKEAVEPKLVKDLEELKSKLQLTSSKLQEADHTITKLTKERSAAIREKDILKHEVELLRRKRMKRIQVGFPLLYVCMVALISLAFGYLLHP</sequence>
<dbReference type="PIRSF" id="PIRSF019693">
    <property type="entry name" value="VAMP-associated"/>
    <property type="match status" value="1"/>
</dbReference>
<dbReference type="GO" id="GO:0090158">
    <property type="term" value="P:endoplasmic reticulum membrane organization"/>
    <property type="evidence" value="ECO:0000318"/>
    <property type="project" value="GO_Central"/>
</dbReference>
<organism evidence="5 6">
    <name type="scientific">Manihot esculenta</name>
    <name type="common">Cassava</name>
    <name type="synonym">Jatropha manihot</name>
    <dbReference type="NCBI Taxonomy" id="3983"/>
    <lineage>
        <taxon>Eukaryota</taxon>
        <taxon>Viridiplantae</taxon>
        <taxon>Streptophyta</taxon>
        <taxon>Embryophyta</taxon>
        <taxon>Tracheophyta</taxon>
        <taxon>Spermatophyta</taxon>
        <taxon>Magnoliopsida</taxon>
        <taxon>eudicotyledons</taxon>
        <taxon>Gunneridae</taxon>
        <taxon>Pentapetalae</taxon>
        <taxon>rosids</taxon>
        <taxon>fabids</taxon>
        <taxon>Malpighiales</taxon>
        <taxon>Euphorbiaceae</taxon>
        <taxon>Crotonoideae</taxon>
        <taxon>Manihoteae</taxon>
        <taxon>Manihot</taxon>
    </lineage>
</organism>
<evidence type="ECO:0000313" key="5">
    <source>
        <dbReference type="EMBL" id="OAY27815.1"/>
    </source>
</evidence>
<dbReference type="InterPro" id="IPR000535">
    <property type="entry name" value="MSP_dom"/>
</dbReference>
<dbReference type="Gramene" id="Manes.15G017600.1.v8.1">
    <property type="protein sequence ID" value="Manes.15G017600.1.v8.1.CDS"/>
    <property type="gene ID" value="Manes.15G017600.v8.1"/>
</dbReference>
<dbReference type="Gene3D" id="2.60.40.10">
    <property type="entry name" value="Immunoglobulins"/>
    <property type="match status" value="1"/>
</dbReference>
<evidence type="ECO:0000256" key="3">
    <source>
        <dbReference type="SAM" id="Phobius"/>
    </source>
</evidence>
<dbReference type="InterPro" id="IPR013783">
    <property type="entry name" value="Ig-like_fold"/>
</dbReference>
<protein>
    <recommendedName>
        <fullName evidence="4">MSP domain-containing protein</fullName>
    </recommendedName>
</protein>
<dbReference type="InterPro" id="IPR016763">
    <property type="entry name" value="VAP"/>
</dbReference>
<comment type="caution">
    <text evidence="5">The sequence shown here is derived from an EMBL/GenBank/DDBJ whole genome shotgun (WGS) entry which is preliminary data.</text>
</comment>
<evidence type="ECO:0000313" key="6">
    <source>
        <dbReference type="Proteomes" id="UP000091857"/>
    </source>
</evidence>
<evidence type="ECO:0000256" key="2">
    <source>
        <dbReference type="SAM" id="Coils"/>
    </source>
</evidence>
<keyword evidence="6" id="KW-1185">Reference proteome</keyword>
<feature type="coiled-coil region" evidence="2">
    <location>
        <begin position="218"/>
        <end position="269"/>
    </location>
</feature>
<evidence type="ECO:0000256" key="1">
    <source>
        <dbReference type="ARBA" id="ARBA00008932"/>
    </source>
</evidence>
<dbReference type="GO" id="GO:0005886">
    <property type="term" value="C:plasma membrane"/>
    <property type="evidence" value="ECO:0000318"/>
    <property type="project" value="GO_Central"/>
</dbReference>
<dbReference type="FunFam" id="2.60.40.10:FF:000813">
    <property type="entry name" value="Vesicle-associated protein 1-1"/>
    <property type="match status" value="1"/>
</dbReference>
<accession>A0A2C9UDY0</accession>
<dbReference type="InterPro" id="IPR008962">
    <property type="entry name" value="PapD-like_sf"/>
</dbReference>
<keyword evidence="2" id="KW-0175">Coiled coil</keyword>
<evidence type="ECO:0000259" key="4">
    <source>
        <dbReference type="PROSITE" id="PS50202"/>
    </source>
</evidence>
<dbReference type="OrthoDB" id="264603at2759"/>
<keyword evidence="3" id="KW-0472">Membrane</keyword>
<feature type="domain" description="MSP" evidence="4">
    <location>
        <begin position="10"/>
        <end position="130"/>
    </location>
</feature>
<dbReference type="PANTHER" id="PTHR10809">
    <property type="entry name" value="VESICLE-ASSOCIATED MEMBRANE PROTEIN-ASSOCIATED PROTEIN"/>
    <property type="match status" value="1"/>
</dbReference>
<keyword evidence="3" id="KW-0812">Transmembrane</keyword>
<comment type="similarity">
    <text evidence="1">Belongs to the VAMP-associated protein (VAP) (TC 9.B.17) family.</text>
</comment>
<dbReference type="AlphaFoldDB" id="A0A2C9UDY0"/>
<reference evidence="6" key="1">
    <citation type="journal article" date="2016" name="Nat. Biotechnol.">
        <title>Sequencing wild and cultivated cassava and related species reveals extensive interspecific hybridization and genetic diversity.</title>
        <authorList>
            <person name="Bredeson J.V."/>
            <person name="Lyons J.B."/>
            <person name="Prochnik S.E."/>
            <person name="Wu G.A."/>
            <person name="Ha C.M."/>
            <person name="Edsinger-Gonzales E."/>
            <person name="Grimwood J."/>
            <person name="Schmutz J."/>
            <person name="Rabbi I.Y."/>
            <person name="Egesi C."/>
            <person name="Nauluvula P."/>
            <person name="Lebot V."/>
            <person name="Ndunguru J."/>
            <person name="Mkamilo G."/>
            <person name="Bart R.S."/>
            <person name="Setter T.L."/>
            <person name="Gleadow R.M."/>
            <person name="Kulakow P."/>
            <person name="Ferguson M.E."/>
            <person name="Rounsley S."/>
            <person name="Rokhsar D.S."/>
        </authorList>
    </citation>
    <scope>NUCLEOTIDE SEQUENCE [LARGE SCALE GENOMIC DNA]</scope>
    <source>
        <strain evidence="6">cv. AM560-2</strain>
    </source>
</reference>
<gene>
    <name evidence="5" type="ORF">MANES_15G017600v8</name>
</gene>
<dbReference type="GO" id="GO:0005789">
    <property type="term" value="C:endoplasmic reticulum membrane"/>
    <property type="evidence" value="ECO:0000318"/>
    <property type="project" value="GO_Central"/>
</dbReference>
<name>A0A2C9UDY0_MANES</name>
<dbReference type="PANTHER" id="PTHR10809:SF148">
    <property type="entry name" value="OS01G0936800 PROTEIN"/>
    <property type="match status" value="1"/>
</dbReference>
<dbReference type="GO" id="GO:0061817">
    <property type="term" value="P:endoplasmic reticulum-plasma membrane tethering"/>
    <property type="evidence" value="ECO:0000318"/>
    <property type="project" value="GO_Central"/>
</dbReference>